<evidence type="ECO:0000256" key="13">
    <source>
        <dbReference type="ARBA" id="ARBA00023136"/>
    </source>
</evidence>
<keyword evidence="9 14" id="KW-0418">Kinase</keyword>
<feature type="transmembrane region" description="Helical" evidence="15">
    <location>
        <begin position="12"/>
        <end position="34"/>
    </location>
</feature>
<evidence type="ECO:0000313" key="19">
    <source>
        <dbReference type="Proteomes" id="UP000279799"/>
    </source>
</evidence>
<proteinExistence type="predicted"/>
<dbReference type="EC" id="2.7.13.3" evidence="14"/>
<comment type="subcellular location">
    <subcellularLocation>
        <location evidence="2">Cell inner membrane</location>
        <topology evidence="2">Multi-pass membrane protein</topology>
    </subcellularLocation>
</comment>
<dbReference type="Proteomes" id="UP000279799">
    <property type="component" value="Chromosome"/>
</dbReference>
<dbReference type="InterPro" id="IPR003594">
    <property type="entry name" value="HATPase_dom"/>
</dbReference>
<dbReference type="Pfam" id="PF07730">
    <property type="entry name" value="HisKA_3"/>
    <property type="match status" value="1"/>
</dbReference>
<dbReference type="GO" id="GO:0005886">
    <property type="term" value="C:plasma membrane"/>
    <property type="evidence" value="ECO:0007669"/>
    <property type="project" value="UniProtKB-SubCell"/>
</dbReference>
<dbReference type="CDD" id="cd06225">
    <property type="entry name" value="HAMP"/>
    <property type="match status" value="1"/>
</dbReference>
<evidence type="ECO:0000256" key="9">
    <source>
        <dbReference type="ARBA" id="ARBA00022777"/>
    </source>
</evidence>
<evidence type="ECO:0000256" key="15">
    <source>
        <dbReference type="SAM" id="Phobius"/>
    </source>
</evidence>
<dbReference type="InterPro" id="IPR036890">
    <property type="entry name" value="HATPase_C_sf"/>
</dbReference>
<dbReference type="InterPro" id="IPR003660">
    <property type="entry name" value="HAMP_dom"/>
</dbReference>
<keyword evidence="3 14" id="KW-1003">Cell membrane</keyword>
<dbReference type="SUPFAM" id="SSF55874">
    <property type="entry name" value="ATPase domain of HSP90 chaperone/DNA topoisomerase II/histidine kinase"/>
    <property type="match status" value="1"/>
</dbReference>
<dbReference type="Gene3D" id="3.30.565.10">
    <property type="entry name" value="Histidine kinase-like ATPase, C-terminal domain"/>
    <property type="match status" value="1"/>
</dbReference>
<gene>
    <name evidence="18" type="primary">narX</name>
    <name evidence="18" type="ORF">NCTC12871_01125</name>
</gene>
<dbReference type="InterPro" id="IPR016380">
    <property type="entry name" value="Sig_transdc_His_kin_NarX/NarQ"/>
</dbReference>
<dbReference type="RefSeq" id="WP_126599749.1">
    <property type="nucleotide sequence ID" value="NZ_LR134510.1"/>
</dbReference>
<accession>A0A448TUU2</accession>
<dbReference type="CDD" id="cd22899">
    <property type="entry name" value="NarQ_sensor"/>
    <property type="match status" value="1"/>
</dbReference>
<reference evidence="18 19" key="1">
    <citation type="submission" date="2018-12" db="EMBL/GenBank/DDBJ databases">
        <authorList>
            <consortium name="Pathogen Informatics"/>
        </authorList>
    </citation>
    <scope>NUCLEOTIDE SEQUENCE [LARGE SCALE GENOMIC DNA]</scope>
    <source>
        <strain evidence="18 19">NCTC12871</strain>
    </source>
</reference>
<dbReference type="SMART" id="SM00387">
    <property type="entry name" value="HATPase_c"/>
    <property type="match status" value="1"/>
</dbReference>
<evidence type="ECO:0000313" key="18">
    <source>
        <dbReference type="EMBL" id="VEJ09648.1"/>
    </source>
</evidence>
<evidence type="ECO:0000256" key="10">
    <source>
        <dbReference type="ARBA" id="ARBA00022840"/>
    </source>
</evidence>
<keyword evidence="12 14" id="KW-0902">Two-component regulatory system</keyword>
<dbReference type="PANTHER" id="PTHR24421">
    <property type="entry name" value="NITRATE/NITRITE SENSOR PROTEIN NARX-RELATED"/>
    <property type="match status" value="1"/>
</dbReference>
<evidence type="ECO:0000256" key="5">
    <source>
        <dbReference type="ARBA" id="ARBA00022553"/>
    </source>
</evidence>
<dbReference type="GO" id="GO:0005524">
    <property type="term" value="F:ATP binding"/>
    <property type="evidence" value="ECO:0007669"/>
    <property type="project" value="UniProtKB-UniRule"/>
</dbReference>
<evidence type="ECO:0000256" key="2">
    <source>
        <dbReference type="ARBA" id="ARBA00004429"/>
    </source>
</evidence>
<dbReference type="InterPro" id="IPR011712">
    <property type="entry name" value="Sig_transdc_His_kin_sub3_dim/P"/>
</dbReference>
<evidence type="ECO:0000256" key="6">
    <source>
        <dbReference type="ARBA" id="ARBA00022679"/>
    </source>
</evidence>
<dbReference type="GO" id="GO:0000155">
    <property type="term" value="F:phosphorelay sensor kinase activity"/>
    <property type="evidence" value="ECO:0007669"/>
    <property type="project" value="UniProtKB-UniRule"/>
</dbReference>
<dbReference type="AlphaFoldDB" id="A0A448TUU2"/>
<dbReference type="InterPro" id="IPR050482">
    <property type="entry name" value="Sensor_HK_TwoCompSys"/>
</dbReference>
<organism evidence="18 19">
    <name type="scientific">Actinobacillus delphinicola</name>
    <dbReference type="NCBI Taxonomy" id="51161"/>
    <lineage>
        <taxon>Bacteria</taxon>
        <taxon>Pseudomonadati</taxon>
        <taxon>Pseudomonadota</taxon>
        <taxon>Gammaproteobacteria</taxon>
        <taxon>Pasteurellales</taxon>
        <taxon>Pasteurellaceae</taxon>
        <taxon>Actinobacillus</taxon>
    </lineage>
</organism>
<dbReference type="Pfam" id="PF02518">
    <property type="entry name" value="HATPase_c"/>
    <property type="match status" value="1"/>
</dbReference>
<dbReference type="GO" id="GO:0046983">
    <property type="term" value="F:protein dimerization activity"/>
    <property type="evidence" value="ECO:0007669"/>
    <property type="project" value="UniProtKB-UniRule"/>
</dbReference>
<feature type="domain" description="HAMP" evidence="17">
    <location>
        <begin position="176"/>
        <end position="229"/>
    </location>
</feature>
<evidence type="ECO:0000256" key="7">
    <source>
        <dbReference type="ARBA" id="ARBA00022692"/>
    </source>
</evidence>
<evidence type="ECO:0000256" key="8">
    <source>
        <dbReference type="ARBA" id="ARBA00022741"/>
    </source>
</evidence>
<keyword evidence="4 14" id="KW-0997">Cell inner membrane</keyword>
<dbReference type="PANTHER" id="PTHR24421:SF10">
    <property type="entry name" value="NITRATE_NITRITE SENSOR PROTEIN NARQ"/>
    <property type="match status" value="1"/>
</dbReference>
<dbReference type="KEGG" id="adp:NCTC12871_01125"/>
<dbReference type="PIRSF" id="PIRSF003167">
    <property type="entry name" value="STHK_NarX/NarQ"/>
    <property type="match status" value="1"/>
</dbReference>
<dbReference type="CDD" id="cd16917">
    <property type="entry name" value="HATPase_UhpB-NarQ-NarX-like"/>
    <property type="match status" value="1"/>
</dbReference>
<dbReference type="Gene3D" id="1.20.5.1930">
    <property type="match status" value="1"/>
</dbReference>
<keyword evidence="8 14" id="KW-0547">Nucleotide-binding</keyword>
<evidence type="ECO:0000256" key="3">
    <source>
        <dbReference type="ARBA" id="ARBA00022475"/>
    </source>
</evidence>
<name>A0A448TUU2_9PAST</name>
<sequence>MIRRTSIAVKIGTYLLLILLLAGIMTSVGMLIIASHRSDAELINTTGSLRTQAYQLLYAMEHENKQDVQLKMLLHSSTLSATILTDLDRQYFVPRKIKVGYQEIIKSWTQMKQYAYESNYRLYRSDLKSYVNQIDNFVLLLQKYMDRRNEIIVHFLLGMVVIIIFIVSYLIFFLYQRVTKPLKMLMLASSQIQIGQFENILVETSEDNEIGHLGCAFTQMSNTLKQLYVKLEGRMNEKTEKLAKVNRRLTTLYECSQILTGKKLSYPLLLEVLRKIFDCENFMYLKLEIKNQPSWNVELGEKKELLAMQQEKLVIDDYVLGTSYWQSLTRTDERMIKNATQMIARALYYYEVQKQQEYLLILEERSIIARELHDSLAQVLSFLKIQLSLLKRSLSKEENISAGTMTIVNDFEDALVSAYSQLRELLATFRLTIQEANLKTTLVEVVNSLQSQTNIVMDVDCDLPTEVFSAQDLIHILQIIREAILNAIKHSNAKHLDVIAHINEDGEYEILVKDDGVGIKSLDEPTGHYGLNIMTERANRLGARLSILNNQGTEIRLIFKANRKHI</sequence>
<keyword evidence="5" id="KW-0597">Phosphoprotein</keyword>
<dbReference type="InterPro" id="IPR029095">
    <property type="entry name" value="NarX-like_N"/>
</dbReference>
<keyword evidence="7 15" id="KW-0812">Transmembrane</keyword>
<keyword evidence="10 14" id="KW-0067">ATP-binding</keyword>
<evidence type="ECO:0000256" key="11">
    <source>
        <dbReference type="ARBA" id="ARBA00022989"/>
    </source>
</evidence>
<dbReference type="SUPFAM" id="SSF158472">
    <property type="entry name" value="HAMP domain-like"/>
    <property type="match status" value="1"/>
</dbReference>
<dbReference type="NCBIfam" id="NF008184">
    <property type="entry name" value="PRK10935.1"/>
    <property type="match status" value="1"/>
</dbReference>
<dbReference type="EMBL" id="LR134510">
    <property type="protein sequence ID" value="VEJ09648.1"/>
    <property type="molecule type" value="Genomic_DNA"/>
</dbReference>
<protein>
    <recommendedName>
        <fullName evidence="14">Sensor protein</fullName>
        <ecNumber evidence="14">2.7.13.3</ecNumber>
    </recommendedName>
</protein>
<dbReference type="OrthoDB" id="9811306at2"/>
<evidence type="ECO:0000256" key="1">
    <source>
        <dbReference type="ARBA" id="ARBA00000085"/>
    </source>
</evidence>
<dbReference type="PROSITE" id="PS50109">
    <property type="entry name" value="HIS_KIN"/>
    <property type="match status" value="1"/>
</dbReference>
<dbReference type="PROSITE" id="PS50885">
    <property type="entry name" value="HAMP"/>
    <property type="match status" value="1"/>
</dbReference>
<evidence type="ECO:0000256" key="12">
    <source>
        <dbReference type="ARBA" id="ARBA00023012"/>
    </source>
</evidence>
<dbReference type="Pfam" id="PF13675">
    <property type="entry name" value="PilJ"/>
    <property type="match status" value="1"/>
</dbReference>
<evidence type="ECO:0000259" key="16">
    <source>
        <dbReference type="PROSITE" id="PS50109"/>
    </source>
</evidence>
<dbReference type="Gene3D" id="6.10.340.10">
    <property type="match status" value="1"/>
</dbReference>
<comment type="catalytic activity">
    <reaction evidence="1 14">
        <text>ATP + protein L-histidine = ADP + protein N-phospho-L-histidine.</text>
        <dbReference type="EC" id="2.7.13.3"/>
    </reaction>
</comment>
<dbReference type="Gene3D" id="1.20.120.960">
    <property type="entry name" value="Histidine kinase NarX, sensor domain"/>
    <property type="match status" value="1"/>
</dbReference>
<evidence type="ECO:0000256" key="4">
    <source>
        <dbReference type="ARBA" id="ARBA00022519"/>
    </source>
</evidence>
<evidence type="ECO:0000256" key="14">
    <source>
        <dbReference type="PIRNR" id="PIRNR003167"/>
    </source>
</evidence>
<keyword evidence="19" id="KW-1185">Reference proteome</keyword>
<feature type="transmembrane region" description="Helical" evidence="15">
    <location>
        <begin position="151"/>
        <end position="175"/>
    </location>
</feature>
<evidence type="ECO:0000259" key="17">
    <source>
        <dbReference type="PROSITE" id="PS50885"/>
    </source>
</evidence>
<keyword evidence="11 15" id="KW-1133">Transmembrane helix</keyword>
<feature type="domain" description="Histidine kinase" evidence="16">
    <location>
        <begin position="367"/>
        <end position="563"/>
    </location>
</feature>
<dbReference type="InterPro" id="IPR042295">
    <property type="entry name" value="NarX-like_N_sf"/>
</dbReference>
<keyword evidence="6 14" id="KW-0808">Transferase</keyword>
<dbReference type="InterPro" id="IPR005467">
    <property type="entry name" value="His_kinase_dom"/>
</dbReference>
<keyword evidence="13 14" id="KW-0472">Membrane</keyword>